<accession>A0A1G6NVP9</accession>
<dbReference type="AlphaFoldDB" id="A0A1G6NVP9"/>
<proteinExistence type="predicted"/>
<gene>
    <name evidence="1" type="ORF">SAMN04487864_11622</name>
</gene>
<dbReference type="Proteomes" id="UP000198943">
    <property type="component" value="Unassembled WGS sequence"/>
</dbReference>
<dbReference type="EMBL" id="FMYW01000016">
    <property type="protein sequence ID" value="SDC71235.1"/>
    <property type="molecule type" value="Genomic_DNA"/>
</dbReference>
<evidence type="ECO:0000313" key="2">
    <source>
        <dbReference type="Proteomes" id="UP000198943"/>
    </source>
</evidence>
<evidence type="ECO:0000313" key="1">
    <source>
        <dbReference type="EMBL" id="SDC71235.1"/>
    </source>
</evidence>
<sequence>MKRNQMIRLMEYPLTDAGNAARLHELFGKKWVYMPKFRKWMQWDGHCLQTVKAETLCLAAAEAFENLAAAICHLPATTDPQEQKQRLSALNWLLRSRVPFHTRTAIKELKKLHMAE</sequence>
<name>A0A1G6NVP9_9FIRM</name>
<dbReference type="RefSeq" id="WP_093731032.1">
    <property type="nucleotide sequence ID" value="NZ_FMYW01000016.1"/>
</dbReference>
<reference evidence="2" key="1">
    <citation type="submission" date="2016-10" db="EMBL/GenBank/DDBJ databases">
        <authorList>
            <person name="Varghese N."/>
            <person name="Submissions S."/>
        </authorList>
    </citation>
    <scope>NUCLEOTIDE SEQUENCE [LARGE SCALE GENOMIC DNA]</scope>
    <source>
        <strain evidence="2">DSM 11005</strain>
    </source>
</reference>
<dbReference type="OrthoDB" id="9763644at2"/>
<keyword evidence="2" id="KW-1185">Reference proteome</keyword>
<protein>
    <submittedName>
        <fullName evidence="1">Uncharacterized protein</fullName>
    </submittedName>
</protein>
<organism evidence="1 2">
    <name type="scientific">Succiniclasticum ruminis</name>
    <dbReference type="NCBI Taxonomy" id="40841"/>
    <lineage>
        <taxon>Bacteria</taxon>
        <taxon>Bacillati</taxon>
        <taxon>Bacillota</taxon>
        <taxon>Negativicutes</taxon>
        <taxon>Acidaminococcales</taxon>
        <taxon>Acidaminococcaceae</taxon>
        <taxon>Succiniclasticum</taxon>
    </lineage>
</organism>